<evidence type="ECO:0000313" key="2">
    <source>
        <dbReference type="Proteomes" id="UP000276254"/>
    </source>
</evidence>
<dbReference type="EMBL" id="CP032829">
    <property type="protein sequence ID" value="AYJ85543.1"/>
    <property type="molecule type" value="Genomic_DNA"/>
</dbReference>
<accession>A0A494TEV1</accession>
<dbReference type="KEGG" id="spha:D3Y57_05540"/>
<dbReference type="Proteomes" id="UP000276254">
    <property type="component" value="Chromosome"/>
</dbReference>
<sequence length="204" mass="23345">MNYGELKTYLRNLINRTDITDPLVVQFITQSKVRIERRLRLSTMSHLVDFKLDGTTGNWKLPPDYLELIDLYTDGGELERVDTSKYLRTLGSVGIPQVFVQTGAAIRMRPIPSADTSIYLNYYRSLPDLVLDEDQNLWSSAAVDCLIYGAAEVAGDYYEDERLQRYAAKFEATLAELENQQTLEDFSGPMRVQPAYSYPSEDNY</sequence>
<name>A0A494TEV1_SPHPE</name>
<dbReference type="RefSeq" id="WP_121152168.1">
    <property type="nucleotide sequence ID" value="NZ_CP032829.1"/>
</dbReference>
<dbReference type="InterPro" id="IPR056209">
    <property type="entry name" value="SU10_adaptor"/>
</dbReference>
<evidence type="ECO:0000313" key="1">
    <source>
        <dbReference type="EMBL" id="AYJ85543.1"/>
    </source>
</evidence>
<organism evidence="1 2">
    <name type="scientific">Sphingomonas paeninsulae</name>
    <dbReference type="NCBI Taxonomy" id="2319844"/>
    <lineage>
        <taxon>Bacteria</taxon>
        <taxon>Pseudomonadati</taxon>
        <taxon>Pseudomonadota</taxon>
        <taxon>Alphaproteobacteria</taxon>
        <taxon>Sphingomonadales</taxon>
        <taxon>Sphingomonadaceae</taxon>
        <taxon>Sphingomonas</taxon>
    </lineage>
</organism>
<dbReference type="Pfam" id="PF24175">
    <property type="entry name" value="SU10_adaptor"/>
    <property type="match status" value="1"/>
</dbReference>
<dbReference type="AlphaFoldDB" id="A0A494TEV1"/>
<reference evidence="1 2" key="1">
    <citation type="submission" date="2018-09" db="EMBL/GenBank/DDBJ databases">
        <title>Sphingomonas peninsula sp. nov., isolated from fildes peninsula, Antarctic soil.</title>
        <authorList>
            <person name="Yingchao G."/>
        </authorList>
    </citation>
    <scope>NUCLEOTIDE SEQUENCE [LARGE SCALE GENOMIC DNA]</scope>
    <source>
        <strain evidence="1 2">YZ-8</strain>
    </source>
</reference>
<proteinExistence type="predicted"/>
<protein>
    <submittedName>
        <fullName evidence="1">Uncharacterized protein</fullName>
    </submittedName>
</protein>
<gene>
    <name evidence="1" type="ORF">D3Y57_05540</name>
</gene>
<dbReference type="OrthoDB" id="7561430at2"/>
<keyword evidence="2" id="KW-1185">Reference proteome</keyword>